<dbReference type="GO" id="GO:0008803">
    <property type="term" value="F:bis(5'-nucleosyl)-tetraphosphatase (symmetrical) activity"/>
    <property type="evidence" value="ECO:0007669"/>
    <property type="project" value="UniProtKB-EC"/>
</dbReference>
<dbReference type="InterPro" id="IPR005249">
    <property type="entry name" value="YqeK"/>
</dbReference>
<dbReference type="EC" id="3.6.1.41" evidence="1"/>
<accession>A0AA87NS76</accession>
<evidence type="ECO:0000256" key="2">
    <source>
        <dbReference type="ARBA" id="ARBA00022723"/>
    </source>
</evidence>
<keyword evidence="3" id="KW-0547">Nucleotide-binding</keyword>
<dbReference type="SMART" id="SM00471">
    <property type="entry name" value="HDc"/>
    <property type="match status" value="1"/>
</dbReference>
<keyword evidence="4" id="KW-0378">Hydrolase</keyword>
<evidence type="ECO:0000259" key="8">
    <source>
        <dbReference type="SMART" id="SM00471"/>
    </source>
</evidence>
<feature type="region of interest" description="Disordered" evidence="7">
    <location>
        <begin position="197"/>
        <end position="234"/>
    </location>
</feature>
<dbReference type="InterPro" id="IPR006674">
    <property type="entry name" value="HD_domain"/>
</dbReference>
<dbReference type="PANTHER" id="PTHR35795:SF1">
    <property type="entry name" value="BIS(5'-NUCLEOSYL)-TETRAPHOSPHATASE, SYMMETRICAL"/>
    <property type="match status" value="1"/>
</dbReference>
<organism evidence="9 10">
    <name type="scientific">Treponema medium ATCC 700293</name>
    <dbReference type="NCBI Taxonomy" id="1125700"/>
    <lineage>
        <taxon>Bacteria</taxon>
        <taxon>Pseudomonadati</taxon>
        <taxon>Spirochaetota</taxon>
        <taxon>Spirochaetia</taxon>
        <taxon>Spirochaetales</taxon>
        <taxon>Treponemataceae</taxon>
        <taxon>Treponema</taxon>
    </lineage>
</organism>
<keyword evidence="2" id="KW-0479">Metal-binding</keyword>
<evidence type="ECO:0000256" key="6">
    <source>
        <dbReference type="ARBA" id="ARBA00049417"/>
    </source>
</evidence>
<dbReference type="NCBIfam" id="TIGR00488">
    <property type="entry name" value="bis(5'-nucleosyl)-tetraphosphatase (symmetrical) YqeK"/>
    <property type="match status" value="1"/>
</dbReference>
<dbReference type="Proteomes" id="UP000014634">
    <property type="component" value="Unassembled WGS sequence"/>
</dbReference>
<gene>
    <name evidence="9" type="ORF">HMPREF9195_00061</name>
</gene>
<comment type="catalytic activity">
    <reaction evidence="6">
        <text>P(1),P(4)-bis(5'-adenosyl) tetraphosphate + H2O = 2 ADP + 2 H(+)</text>
        <dbReference type="Rhea" id="RHEA:24252"/>
        <dbReference type="ChEBI" id="CHEBI:15377"/>
        <dbReference type="ChEBI" id="CHEBI:15378"/>
        <dbReference type="ChEBI" id="CHEBI:58141"/>
        <dbReference type="ChEBI" id="CHEBI:456216"/>
        <dbReference type="EC" id="3.6.1.41"/>
    </reaction>
</comment>
<evidence type="ECO:0000256" key="1">
    <source>
        <dbReference type="ARBA" id="ARBA00012506"/>
    </source>
</evidence>
<name>A0AA87NS76_TREMD</name>
<dbReference type="PANTHER" id="PTHR35795">
    <property type="entry name" value="SLR1885 PROTEIN"/>
    <property type="match status" value="1"/>
</dbReference>
<evidence type="ECO:0000256" key="5">
    <source>
        <dbReference type="ARBA" id="ARBA00023004"/>
    </source>
</evidence>
<evidence type="ECO:0000256" key="3">
    <source>
        <dbReference type="ARBA" id="ARBA00022741"/>
    </source>
</evidence>
<comment type="caution">
    <text evidence="9">The sequence shown here is derived from an EMBL/GenBank/DDBJ whole genome shotgun (WGS) entry which is preliminary data.</text>
</comment>
<feature type="domain" description="HD/PDEase" evidence="8">
    <location>
        <begin position="21"/>
        <end position="152"/>
    </location>
</feature>
<feature type="compositionally biased region" description="Basic and acidic residues" evidence="7">
    <location>
        <begin position="197"/>
        <end position="208"/>
    </location>
</feature>
<evidence type="ECO:0000313" key="9">
    <source>
        <dbReference type="EMBL" id="EPF30049.1"/>
    </source>
</evidence>
<dbReference type="AlphaFoldDB" id="A0AA87NS76"/>
<reference evidence="9 10" key="1">
    <citation type="submission" date="2013-04" db="EMBL/GenBank/DDBJ databases">
        <title>The Genome Sequence of Treponema medium ATCC 700293.</title>
        <authorList>
            <consortium name="The Broad Institute Genomics Platform"/>
            <person name="Earl A."/>
            <person name="Ward D."/>
            <person name="Feldgarden M."/>
            <person name="Gevers D."/>
            <person name="Leonetti C."/>
            <person name="Blanton J.M."/>
            <person name="Dewhirst F.E."/>
            <person name="Izard J."/>
            <person name="Walker B."/>
            <person name="Young S."/>
            <person name="Zeng Q."/>
            <person name="Gargeya S."/>
            <person name="Fitzgerald M."/>
            <person name="Haas B."/>
            <person name="Abouelleil A."/>
            <person name="Allen A.W."/>
            <person name="Alvarado L."/>
            <person name="Arachchi H.M."/>
            <person name="Berlin A.M."/>
            <person name="Chapman S.B."/>
            <person name="Gainer-Dewar J."/>
            <person name="Goldberg J."/>
            <person name="Griggs A."/>
            <person name="Gujja S."/>
            <person name="Hansen M."/>
            <person name="Howarth C."/>
            <person name="Imamovic A."/>
            <person name="Ireland A."/>
            <person name="Larimer J."/>
            <person name="McCowan C."/>
            <person name="Murphy C."/>
            <person name="Pearson M."/>
            <person name="Poon T.W."/>
            <person name="Priest M."/>
            <person name="Roberts A."/>
            <person name="Saif S."/>
            <person name="Shea T."/>
            <person name="Sisk P."/>
            <person name="Sykes S."/>
            <person name="Wortman J."/>
            <person name="Nusbaum C."/>
            <person name="Birren B."/>
        </authorList>
    </citation>
    <scope>NUCLEOTIDE SEQUENCE [LARGE SCALE GENOMIC DNA]</scope>
    <source>
        <strain evidence="9 10">ATCC 700293</strain>
    </source>
</reference>
<evidence type="ECO:0000256" key="7">
    <source>
        <dbReference type="SAM" id="MobiDB-lite"/>
    </source>
</evidence>
<dbReference type="Pfam" id="PF01966">
    <property type="entry name" value="HD"/>
    <property type="match status" value="1"/>
</dbReference>
<dbReference type="GO" id="GO:0000166">
    <property type="term" value="F:nucleotide binding"/>
    <property type="evidence" value="ECO:0007669"/>
    <property type="project" value="UniProtKB-KW"/>
</dbReference>
<keyword evidence="5" id="KW-0408">Iron</keyword>
<dbReference type="RefSeq" id="WP_016522141.1">
    <property type="nucleotide sequence ID" value="NZ_KE332517.1"/>
</dbReference>
<dbReference type="EMBL" id="ATFE01000001">
    <property type="protein sequence ID" value="EPF30049.1"/>
    <property type="molecule type" value="Genomic_DNA"/>
</dbReference>
<dbReference type="CDD" id="cd00077">
    <property type="entry name" value="HDc"/>
    <property type="match status" value="1"/>
</dbReference>
<dbReference type="InterPro" id="IPR003607">
    <property type="entry name" value="HD/PDEase_dom"/>
</dbReference>
<sequence>MNDIRIEKLITALDRYARANLSDYRYEHSCRVASYAEELAHRYGYGHRLQRLCYLAGISHDMCKEKPIGFLLRTVRTDGHPVTPDEAANSELLHGRAAAVLLQEHYGIHKKSLLNAVRFHTSASTKFDALGRIIYIADKIEPGRKNCGYLREKVDHLTLDELFLEVLKEVIGFVESKGKKVQACTYKTYRFLKEKGSVQDRQTRRAPDRQAMPNSRAQTVPDMQTKTIRREARN</sequence>
<dbReference type="InterPro" id="IPR051094">
    <property type="entry name" value="Diverse_Catalytic_Enzymes"/>
</dbReference>
<dbReference type="Gene3D" id="1.10.3210.10">
    <property type="entry name" value="Hypothetical protein af1432"/>
    <property type="match status" value="1"/>
</dbReference>
<evidence type="ECO:0000256" key="4">
    <source>
        <dbReference type="ARBA" id="ARBA00022801"/>
    </source>
</evidence>
<evidence type="ECO:0000313" key="10">
    <source>
        <dbReference type="Proteomes" id="UP000014634"/>
    </source>
</evidence>
<proteinExistence type="predicted"/>
<protein>
    <recommendedName>
        <fullName evidence="1">bis(5'-nucleosyl)-tetraphosphatase (symmetrical)</fullName>
        <ecNumber evidence="1">3.6.1.41</ecNumber>
    </recommendedName>
</protein>
<dbReference type="GO" id="GO:0046872">
    <property type="term" value="F:metal ion binding"/>
    <property type="evidence" value="ECO:0007669"/>
    <property type="project" value="UniProtKB-KW"/>
</dbReference>
<feature type="compositionally biased region" description="Polar residues" evidence="7">
    <location>
        <begin position="212"/>
        <end position="226"/>
    </location>
</feature>
<dbReference type="SUPFAM" id="SSF109604">
    <property type="entry name" value="HD-domain/PDEase-like"/>
    <property type="match status" value="1"/>
</dbReference>